<organism evidence="1 2">
    <name type="scientific">Arsenicicoccus piscis</name>
    <dbReference type="NCBI Taxonomy" id="673954"/>
    <lineage>
        <taxon>Bacteria</taxon>
        <taxon>Bacillati</taxon>
        <taxon>Actinomycetota</taxon>
        <taxon>Actinomycetes</taxon>
        <taxon>Micrococcales</taxon>
        <taxon>Intrasporangiaceae</taxon>
        <taxon>Arsenicicoccus</taxon>
    </lineage>
</organism>
<dbReference type="Proteomes" id="UP001157109">
    <property type="component" value="Unassembled WGS sequence"/>
</dbReference>
<protein>
    <submittedName>
        <fullName evidence="1">Hydrolase</fullName>
    </submittedName>
</protein>
<comment type="caution">
    <text evidence="1">The sequence shown here is derived from an EMBL/GenBank/DDBJ whole genome shotgun (WGS) entry which is preliminary data.</text>
</comment>
<dbReference type="PANTHER" id="PTHR43434">
    <property type="entry name" value="PHOSPHOGLYCOLATE PHOSPHATASE"/>
    <property type="match status" value="1"/>
</dbReference>
<dbReference type="InterPro" id="IPR050155">
    <property type="entry name" value="HAD-like_hydrolase_sf"/>
</dbReference>
<proteinExistence type="predicted"/>
<evidence type="ECO:0000313" key="2">
    <source>
        <dbReference type="Proteomes" id="UP001157109"/>
    </source>
</evidence>
<dbReference type="Gene3D" id="3.40.50.1000">
    <property type="entry name" value="HAD superfamily/HAD-like"/>
    <property type="match status" value="1"/>
</dbReference>
<reference evidence="2" key="1">
    <citation type="journal article" date="2019" name="Int. J. Syst. Evol. Microbiol.">
        <title>The Global Catalogue of Microorganisms (GCM) 10K type strain sequencing project: providing services to taxonomists for standard genome sequencing and annotation.</title>
        <authorList>
            <consortium name="The Broad Institute Genomics Platform"/>
            <consortium name="The Broad Institute Genome Sequencing Center for Infectious Disease"/>
            <person name="Wu L."/>
            <person name="Ma J."/>
        </authorList>
    </citation>
    <scope>NUCLEOTIDE SEQUENCE [LARGE SCALE GENOMIC DNA]</scope>
    <source>
        <strain evidence="2">NBRC 105830</strain>
    </source>
</reference>
<keyword evidence="2" id="KW-1185">Reference proteome</keyword>
<sequence>MTLIVGFDLDLTLVDSRERVLTSYVAAFADLGDPVAASELEPLLGLPLTVTATRLRPHLDQDELVRRYRHHYDVGAAEAPHAAMPGAREALQAVHAHGGRSVVISAKYGPAVDLALTEAGLADLVDRVHAERFAEGKTHALQQEGAGIYVGDHVEDMKSAVRAGAVGVGVATGAFDAAALRAAGATTALASMADFPAYLDGRR</sequence>
<dbReference type="GO" id="GO:0016787">
    <property type="term" value="F:hydrolase activity"/>
    <property type="evidence" value="ECO:0007669"/>
    <property type="project" value="UniProtKB-KW"/>
</dbReference>
<name>A0ABQ6HM64_9MICO</name>
<dbReference type="SFLD" id="SFLDG01129">
    <property type="entry name" value="C1.5:_HAD__Beta-PGM__Phosphata"/>
    <property type="match status" value="1"/>
</dbReference>
<dbReference type="Gene3D" id="1.10.150.240">
    <property type="entry name" value="Putative phosphatase, domain 2"/>
    <property type="match status" value="1"/>
</dbReference>
<dbReference type="SUPFAM" id="SSF56784">
    <property type="entry name" value="HAD-like"/>
    <property type="match status" value="1"/>
</dbReference>
<dbReference type="EMBL" id="BSUJ01000001">
    <property type="protein sequence ID" value="GMA19556.1"/>
    <property type="molecule type" value="Genomic_DNA"/>
</dbReference>
<dbReference type="InterPro" id="IPR023214">
    <property type="entry name" value="HAD_sf"/>
</dbReference>
<dbReference type="InterPro" id="IPR023198">
    <property type="entry name" value="PGP-like_dom2"/>
</dbReference>
<dbReference type="InterPro" id="IPR041492">
    <property type="entry name" value="HAD_2"/>
</dbReference>
<evidence type="ECO:0000313" key="1">
    <source>
        <dbReference type="EMBL" id="GMA19556.1"/>
    </source>
</evidence>
<gene>
    <name evidence="1" type="ORF">GCM10025862_15770</name>
</gene>
<dbReference type="Pfam" id="PF13419">
    <property type="entry name" value="HAD_2"/>
    <property type="match status" value="1"/>
</dbReference>
<dbReference type="PANTHER" id="PTHR43434:SF1">
    <property type="entry name" value="PHOSPHOGLYCOLATE PHOSPHATASE"/>
    <property type="match status" value="1"/>
</dbReference>
<keyword evidence="1" id="KW-0378">Hydrolase</keyword>
<dbReference type="RefSeq" id="WP_241445166.1">
    <property type="nucleotide sequence ID" value="NZ_BSUJ01000001.1"/>
</dbReference>
<dbReference type="InterPro" id="IPR036412">
    <property type="entry name" value="HAD-like_sf"/>
</dbReference>
<dbReference type="SFLD" id="SFLDS00003">
    <property type="entry name" value="Haloacid_Dehalogenase"/>
    <property type="match status" value="1"/>
</dbReference>
<accession>A0ABQ6HM64</accession>